<dbReference type="EMBL" id="BFEA01001066">
    <property type="protein sequence ID" value="GBG92475.1"/>
    <property type="molecule type" value="Genomic_DNA"/>
</dbReference>
<evidence type="ECO:0000256" key="1">
    <source>
        <dbReference type="SAM" id="MobiDB-lite"/>
    </source>
</evidence>
<feature type="region of interest" description="Disordered" evidence="1">
    <location>
        <begin position="99"/>
        <end position="143"/>
    </location>
</feature>
<evidence type="ECO:0000313" key="3">
    <source>
        <dbReference type="Proteomes" id="UP000265515"/>
    </source>
</evidence>
<dbReference type="AlphaFoldDB" id="A0A388MDA1"/>
<gene>
    <name evidence="2" type="ORF">CBR_g55626</name>
</gene>
<accession>A0A388MDA1</accession>
<sequence>MRHRFDPALYTHLSSHMQPLPDDEEWVLPSSTLSLAWGSTQTSYESGGRLGDRGSGMGPMSTLLTGARGAGGDPLQLHLSPTCTMDASRIVLVEHNSRSQGGLSVTMQEAREDGQRSLRSSSACTSSHSRPPAFSTPVSNGVPHTVLNGRVTTATAAESPRVIKRIIARYSRMRTDVVRNDGGDANADGEDVAEECMDGGDESKEDDKPAVKEVTSKGGQKKASKSCGRSKAREEGGGVQMARAGEGARGRPVIWMNRSEKDLGVQSFFLLTSKKRKELGFKFAMDRQLYDAIHTTIPNNQGHYQAIHPPNLLDTGGLPPQQPNEGEADGQARGPTVVGETSASDNMDSAAGDGYGSRSSGGTLAGKWKNAWQLAFDAVTDVMKTHSTVVADFVDRACRRQSCDVLQRQCDIMEREARTHEK</sequence>
<feature type="region of interest" description="Disordered" evidence="1">
    <location>
        <begin position="178"/>
        <end position="245"/>
    </location>
</feature>
<protein>
    <submittedName>
        <fullName evidence="2">Uncharacterized protein</fullName>
    </submittedName>
</protein>
<organism evidence="2 3">
    <name type="scientific">Chara braunii</name>
    <name type="common">Braun's stonewort</name>
    <dbReference type="NCBI Taxonomy" id="69332"/>
    <lineage>
        <taxon>Eukaryota</taxon>
        <taxon>Viridiplantae</taxon>
        <taxon>Streptophyta</taxon>
        <taxon>Charophyceae</taxon>
        <taxon>Charales</taxon>
        <taxon>Characeae</taxon>
        <taxon>Chara</taxon>
    </lineage>
</organism>
<dbReference type="Gramene" id="GBG92475">
    <property type="protein sequence ID" value="GBG92475"/>
    <property type="gene ID" value="CBR_g55626"/>
</dbReference>
<feature type="region of interest" description="Disordered" evidence="1">
    <location>
        <begin position="312"/>
        <end position="360"/>
    </location>
</feature>
<feature type="compositionally biased region" description="Acidic residues" evidence="1">
    <location>
        <begin position="187"/>
        <end position="200"/>
    </location>
</feature>
<name>A0A388MDA1_CHABU</name>
<feature type="compositionally biased region" description="Low complexity" evidence="1">
    <location>
        <begin position="117"/>
        <end position="130"/>
    </location>
</feature>
<feature type="compositionally biased region" description="Basic and acidic residues" evidence="1">
    <location>
        <begin position="201"/>
        <end position="215"/>
    </location>
</feature>
<keyword evidence="3" id="KW-1185">Reference proteome</keyword>
<evidence type="ECO:0000313" key="2">
    <source>
        <dbReference type="EMBL" id="GBG92475.1"/>
    </source>
</evidence>
<reference evidence="2 3" key="1">
    <citation type="journal article" date="2018" name="Cell">
        <title>The Chara Genome: Secondary Complexity and Implications for Plant Terrestrialization.</title>
        <authorList>
            <person name="Nishiyama T."/>
            <person name="Sakayama H."/>
            <person name="Vries J.D."/>
            <person name="Buschmann H."/>
            <person name="Saint-Marcoux D."/>
            <person name="Ullrich K.K."/>
            <person name="Haas F.B."/>
            <person name="Vanderstraeten L."/>
            <person name="Becker D."/>
            <person name="Lang D."/>
            <person name="Vosolsobe S."/>
            <person name="Rombauts S."/>
            <person name="Wilhelmsson P.K.I."/>
            <person name="Janitza P."/>
            <person name="Kern R."/>
            <person name="Heyl A."/>
            <person name="Rumpler F."/>
            <person name="Villalobos L.I.A.C."/>
            <person name="Clay J.M."/>
            <person name="Skokan R."/>
            <person name="Toyoda A."/>
            <person name="Suzuki Y."/>
            <person name="Kagoshima H."/>
            <person name="Schijlen E."/>
            <person name="Tajeshwar N."/>
            <person name="Catarino B."/>
            <person name="Hetherington A.J."/>
            <person name="Saltykova A."/>
            <person name="Bonnot C."/>
            <person name="Breuninger H."/>
            <person name="Symeonidi A."/>
            <person name="Radhakrishnan G.V."/>
            <person name="Van Nieuwerburgh F."/>
            <person name="Deforce D."/>
            <person name="Chang C."/>
            <person name="Karol K.G."/>
            <person name="Hedrich R."/>
            <person name="Ulvskov P."/>
            <person name="Glockner G."/>
            <person name="Delwiche C.F."/>
            <person name="Petrasek J."/>
            <person name="Van de Peer Y."/>
            <person name="Friml J."/>
            <person name="Beilby M."/>
            <person name="Dolan L."/>
            <person name="Kohara Y."/>
            <person name="Sugano S."/>
            <person name="Fujiyama A."/>
            <person name="Delaux P.-M."/>
            <person name="Quint M."/>
            <person name="TheiBen G."/>
            <person name="Hagemann M."/>
            <person name="Harholt J."/>
            <person name="Dunand C."/>
            <person name="Zachgo S."/>
            <person name="Langdale J."/>
            <person name="Maumus F."/>
            <person name="Straeten D.V.D."/>
            <person name="Gould S.B."/>
            <person name="Rensing S.A."/>
        </authorList>
    </citation>
    <scope>NUCLEOTIDE SEQUENCE [LARGE SCALE GENOMIC DNA]</scope>
    <source>
        <strain evidence="2 3">S276</strain>
    </source>
</reference>
<comment type="caution">
    <text evidence="2">The sequence shown here is derived from an EMBL/GenBank/DDBJ whole genome shotgun (WGS) entry which is preliminary data.</text>
</comment>
<feature type="compositionally biased region" description="Basic residues" evidence="1">
    <location>
        <begin position="219"/>
        <end position="230"/>
    </location>
</feature>
<dbReference type="Proteomes" id="UP000265515">
    <property type="component" value="Unassembled WGS sequence"/>
</dbReference>
<proteinExistence type="predicted"/>